<keyword evidence="2" id="KW-1185">Reference proteome</keyword>
<protein>
    <submittedName>
        <fullName evidence="1">Uncharacterized protein</fullName>
    </submittedName>
</protein>
<dbReference type="RefSeq" id="WP_151431517.1">
    <property type="nucleotide sequence ID" value="NZ_JANJZI010000008.1"/>
</dbReference>
<reference evidence="1 2" key="1">
    <citation type="submission" date="2019-09" db="EMBL/GenBank/DDBJ databases">
        <title>Whole genome shotgun sequencing (WGS) of Ellagibacter isourolithinifaciens DSM 104140(T) and Adlercreutzia muris DSM 29508(T).</title>
        <authorList>
            <person name="Stoll D.A."/>
            <person name="Danylec N."/>
            <person name="Huch M."/>
        </authorList>
    </citation>
    <scope>NUCLEOTIDE SEQUENCE [LARGE SCALE GENOMIC DNA]</scope>
    <source>
        <strain evidence="1 2">DSM 29508</strain>
    </source>
</reference>
<comment type="caution">
    <text evidence="1">The sequence shown here is derived from an EMBL/GenBank/DDBJ whole genome shotgun (WGS) entry which is preliminary data.</text>
</comment>
<dbReference type="AlphaFoldDB" id="A0A7C8FVU2"/>
<evidence type="ECO:0000313" key="1">
    <source>
        <dbReference type="EMBL" id="KAB1642336.1"/>
    </source>
</evidence>
<dbReference type="EMBL" id="WAJS01000031">
    <property type="protein sequence ID" value="KAB1642336.1"/>
    <property type="molecule type" value="Genomic_DNA"/>
</dbReference>
<accession>A0A7C8FVU2</accession>
<name>A0A7C8FVU2_9ACTN</name>
<gene>
    <name evidence="1" type="ORF">F8D48_09335</name>
</gene>
<dbReference type="Proteomes" id="UP000479639">
    <property type="component" value="Unassembled WGS sequence"/>
</dbReference>
<organism evidence="1 2">
    <name type="scientific">Adlercreutzia muris</name>
    <dbReference type="NCBI Taxonomy" id="1796610"/>
    <lineage>
        <taxon>Bacteria</taxon>
        <taxon>Bacillati</taxon>
        <taxon>Actinomycetota</taxon>
        <taxon>Coriobacteriia</taxon>
        <taxon>Eggerthellales</taxon>
        <taxon>Eggerthellaceae</taxon>
        <taxon>Adlercreutzia</taxon>
    </lineage>
</organism>
<evidence type="ECO:0000313" key="2">
    <source>
        <dbReference type="Proteomes" id="UP000479639"/>
    </source>
</evidence>
<proteinExistence type="predicted"/>
<sequence>MAATIRPSLILNMDVNERQYSDDLVAEIKRSYSYVAPSVVAPVAASDGEPIEHTIRLAVRMHRPYWDANDEAFQGQWAAGAEAGVAPLMFAPEFTVERGCWGIEYADGTEHLFDSAAEAFLA</sequence>